<feature type="disulfide bond" evidence="6">
    <location>
        <begin position="504"/>
        <end position="513"/>
    </location>
</feature>
<keyword evidence="1 6" id="KW-0245">EGF-like domain</keyword>
<feature type="disulfide bond" evidence="6">
    <location>
        <begin position="965"/>
        <end position="974"/>
    </location>
</feature>
<dbReference type="PANTHER" id="PTHR24049:SF22">
    <property type="entry name" value="DROSOPHILA CRUMBS HOMOLOG"/>
    <property type="match status" value="1"/>
</dbReference>
<dbReference type="GO" id="GO:0048666">
    <property type="term" value="P:neuron development"/>
    <property type="evidence" value="ECO:0007669"/>
    <property type="project" value="UniProtKB-ARBA"/>
</dbReference>
<feature type="disulfide bond" evidence="6">
    <location>
        <begin position="733"/>
        <end position="742"/>
    </location>
</feature>
<dbReference type="Proteomes" id="UP000663828">
    <property type="component" value="Unassembled WGS sequence"/>
</dbReference>
<gene>
    <name evidence="10" type="ORF">XAT740_LOCUS26234</name>
</gene>
<dbReference type="SUPFAM" id="SSF57196">
    <property type="entry name" value="EGF/Laminin"/>
    <property type="match status" value="18"/>
</dbReference>
<feature type="domain" description="EGF-like" evidence="9">
    <location>
        <begin position="1004"/>
        <end position="1042"/>
    </location>
</feature>
<feature type="disulfide bond" evidence="6">
    <location>
        <begin position="466"/>
        <end position="475"/>
    </location>
</feature>
<keyword evidence="2 8" id="KW-0732">Signal</keyword>
<feature type="region of interest" description="Disordered" evidence="7">
    <location>
        <begin position="1111"/>
        <end position="1133"/>
    </location>
</feature>
<feature type="domain" description="EGF-like" evidence="9">
    <location>
        <begin position="744"/>
        <end position="780"/>
    </location>
</feature>
<feature type="domain" description="EGF-like" evidence="9">
    <location>
        <begin position="667"/>
        <end position="705"/>
    </location>
</feature>
<dbReference type="PROSITE" id="PS01186">
    <property type="entry name" value="EGF_2"/>
    <property type="match status" value="15"/>
</dbReference>
<protein>
    <recommendedName>
        <fullName evidence="9">EGF-like domain-containing protein</fullName>
    </recommendedName>
</protein>
<dbReference type="SMART" id="SM00179">
    <property type="entry name" value="EGF_CA"/>
    <property type="match status" value="16"/>
</dbReference>
<dbReference type="FunFam" id="2.10.25.10:FF:000173">
    <property type="entry name" value="Neurogenic locus notch protein 2"/>
    <property type="match status" value="3"/>
</dbReference>
<dbReference type="EMBL" id="CAJNOR010002122">
    <property type="protein sequence ID" value="CAF1250584.1"/>
    <property type="molecule type" value="Genomic_DNA"/>
</dbReference>
<dbReference type="FunFam" id="2.10.25.10:FF:000066">
    <property type="entry name" value="FAT atypical cadherin 4"/>
    <property type="match status" value="2"/>
</dbReference>
<feature type="disulfide bond" evidence="6">
    <location>
        <begin position="1071"/>
        <end position="1080"/>
    </location>
</feature>
<accession>A0A815A6C4</accession>
<comment type="caution">
    <text evidence="6">Lacks conserved residue(s) required for the propagation of feature annotation.</text>
</comment>
<feature type="disulfide bond" evidence="6">
    <location>
        <begin position="847"/>
        <end position="856"/>
    </location>
</feature>
<keyword evidence="11" id="KW-1185">Reference proteome</keyword>
<dbReference type="PROSITE" id="PS00010">
    <property type="entry name" value="ASX_HYDROXYL"/>
    <property type="match status" value="1"/>
</dbReference>
<feature type="disulfide bond" evidence="6">
    <location>
        <begin position="581"/>
        <end position="590"/>
    </location>
</feature>
<dbReference type="PROSITE" id="PS50026">
    <property type="entry name" value="EGF_3"/>
    <property type="match status" value="20"/>
</dbReference>
<feature type="disulfide bond" evidence="6">
    <location>
        <begin position="656"/>
        <end position="665"/>
    </location>
</feature>
<feature type="disulfide bond" evidence="6">
    <location>
        <begin position="770"/>
        <end position="779"/>
    </location>
</feature>
<dbReference type="InterPro" id="IPR000742">
    <property type="entry name" value="EGF"/>
</dbReference>
<sequence>MVVQWLTFLCLYFTSLTVANPTNFTIGSRYIPVHFFTPIITQSLASRCFGCLVPSADCTVPCSSPQRCFIRGPTPFNRDASSSPPSSVPLHGRSAIAILEEDKRCFACTTFPHAGAAKRCIVPCHYNQRCYLKAKHANATLTDRRCTDERWVRELLVDGCLTYNNLYWCMCSTDLCNSGDFNSIRGYDDCSNSPCPSGTVCLDTKEGFSCICPPWQADCTYGDYRCYLSSNSNGGRCIMGLGSYICECPYGYSGVNCETRFRRQSYTTATYSSSCSYRCERRTCTYRQTSSGLTPASCTCGPPSRSSLSGSSCNRAPQPYVACNPNPCQHGQTCYSITSYSFFCLCQTSYIGPLCERPNPCSSNPCSTGQRCVVNHQRRAVCVCNIPYCQRRDACIPNPCQNGGSCIFDEPTGSFRCYCPPGYTGRSCDIQIANSTLTPPNPCLPNICQHGATCQPTNAGGFTCTCPAGFEGTHCEIRSDPCNPHPCQNNGICSSSGSVFTCSCSAGFSGQRCEIRDPCIQNPCVNSGQCQSNGIGGFTCICIQPYTGQRCEDRIDPCANQPCRNGATCYPSNTNSYQCLCAVGYTGVDCSTRDPCADNPCLNGATCTPNNVGGFTCQCLPGYSGQRCEDSDPCLSQPCMNQGSCVRENGGFRCVCPPNYSGSRCEVFDACASNPCMNGGTCQSMNGNGGYQCLCPTGFSGSRCENRDPCAQNPCLNGGQCFPNGFGGFMCQCPSGYSGARCEDNDPCLSQPCMNQGSCVRENGGFRCVCPSGYTGGQCETRDVCGSKPCMNGGTCQSVNGNGSYQCVCLPEYTGTRCEIRDACVPNPCLNSATCSPNGFGGFMCQCPPGYSGQRCEDQDGCANQPCQNRGVCVTAPGGTYTCQCRTGFEGPTCEQVDICGVRNPCICGTCQNDPYEQLGFRCFCPPGYSGNRCEKLLNCLDGGEECTNGGRCIQRPLGDYICSCPYPYCGLRCEFQRPSCQGVSNAITPFAAVATTTPIPASSSSTCSSSLCNNRGICQQVGYGTNIQCYCSTGWSGSRCQYSLSCKDTQPCRNSGVCREITDEISVCICSEQYWGERCEYAYESGAQHRYNEQQYQSDPSYQYNYAHPTSKSVKKKHVLRKTNKPNQTPQN</sequence>
<dbReference type="GO" id="GO:0007157">
    <property type="term" value="P:heterophilic cell-cell adhesion via plasma membrane cell adhesion molecules"/>
    <property type="evidence" value="ECO:0007669"/>
    <property type="project" value="TreeGrafter"/>
</dbReference>
<dbReference type="InterPro" id="IPR001881">
    <property type="entry name" value="EGF-like_Ca-bd_dom"/>
</dbReference>
<feature type="disulfide bond" evidence="6">
    <location>
        <begin position="695"/>
        <end position="704"/>
    </location>
</feature>
<dbReference type="Gene3D" id="2.10.25.10">
    <property type="entry name" value="Laminin"/>
    <property type="match status" value="18"/>
</dbReference>
<evidence type="ECO:0000256" key="2">
    <source>
        <dbReference type="ARBA" id="ARBA00022729"/>
    </source>
</evidence>
<comment type="caution">
    <text evidence="10">The sequence shown here is derived from an EMBL/GenBank/DDBJ whole genome shotgun (WGS) entry which is preliminary data.</text>
</comment>
<feature type="domain" description="EGF-like" evidence="9">
    <location>
        <begin position="896"/>
        <end position="935"/>
    </location>
</feature>
<feature type="domain" description="EGF-like" evidence="9">
    <location>
        <begin position="186"/>
        <end position="220"/>
    </location>
</feature>
<feature type="disulfide bond" evidence="6">
    <location>
        <begin position="1032"/>
        <end position="1041"/>
    </location>
</feature>
<feature type="disulfide bond" evidence="6">
    <location>
        <begin position="676"/>
        <end position="693"/>
    </location>
</feature>
<feature type="disulfide bond" evidence="6">
    <location>
        <begin position="885"/>
        <end position="894"/>
    </location>
</feature>
<dbReference type="FunFam" id="2.10.25.10:FF:000472">
    <property type="entry name" value="Uncharacterized protein, isoform A"/>
    <property type="match status" value="1"/>
</dbReference>
<evidence type="ECO:0000256" key="4">
    <source>
        <dbReference type="ARBA" id="ARBA00023157"/>
    </source>
</evidence>
<dbReference type="PROSITE" id="PS00022">
    <property type="entry name" value="EGF_1"/>
    <property type="match status" value="19"/>
</dbReference>
<dbReference type="CDD" id="cd00054">
    <property type="entry name" value="EGF_CA"/>
    <property type="match status" value="11"/>
</dbReference>
<feature type="compositionally biased region" description="Basic residues" evidence="7">
    <location>
        <begin position="1114"/>
        <end position="1125"/>
    </location>
</feature>
<dbReference type="InterPro" id="IPR051022">
    <property type="entry name" value="Notch_Cell-Fate_Det"/>
</dbReference>
<evidence type="ECO:0000256" key="8">
    <source>
        <dbReference type="SAM" id="SignalP"/>
    </source>
</evidence>
<feature type="domain" description="EGF-like" evidence="9">
    <location>
        <begin position="936"/>
        <end position="975"/>
    </location>
</feature>
<dbReference type="GO" id="GO:0045197">
    <property type="term" value="P:establishment or maintenance of epithelial cell apical/basal polarity"/>
    <property type="evidence" value="ECO:0007669"/>
    <property type="project" value="TreeGrafter"/>
</dbReference>
<evidence type="ECO:0000256" key="3">
    <source>
        <dbReference type="ARBA" id="ARBA00022737"/>
    </source>
</evidence>
<dbReference type="FunFam" id="2.10.25.10:FF:000230">
    <property type="entry name" value="Delta-like protein"/>
    <property type="match status" value="1"/>
</dbReference>
<evidence type="ECO:0000256" key="5">
    <source>
        <dbReference type="ARBA" id="ARBA00023180"/>
    </source>
</evidence>
<feature type="disulfide bond" evidence="6">
    <location>
        <begin position="925"/>
        <end position="934"/>
    </location>
</feature>
<feature type="domain" description="EGF-like" evidence="9">
    <location>
        <begin position="222"/>
        <end position="258"/>
    </location>
</feature>
<evidence type="ECO:0000256" key="6">
    <source>
        <dbReference type="PROSITE-ProRule" id="PRU00076"/>
    </source>
</evidence>
<dbReference type="GO" id="GO:0005509">
    <property type="term" value="F:calcium ion binding"/>
    <property type="evidence" value="ECO:0007669"/>
    <property type="project" value="InterPro"/>
</dbReference>
<feature type="chain" id="PRO_5032735355" description="EGF-like domain-containing protein" evidence="8">
    <location>
        <begin position="20"/>
        <end position="1133"/>
    </location>
</feature>
<feature type="disulfide bond" evidence="6">
    <location>
        <begin position="619"/>
        <end position="628"/>
    </location>
</feature>
<dbReference type="SMART" id="SM00181">
    <property type="entry name" value="EGF"/>
    <property type="match status" value="21"/>
</dbReference>
<feature type="signal peptide" evidence="8">
    <location>
        <begin position="1"/>
        <end position="19"/>
    </location>
</feature>
<dbReference type="AlphaFoldDB" id="A0A815A6C4"/>
<feature type="domain" description="EGF-like" evidence="9">
    <location>
        <begin position="391"/>
        <end position="429"/>
    </location>
</feature>
<feature type="disulfide bond" evidence="6">
    <location>
        <begin position="790"/>
        <end position="807"/>
    </location>
</feature>
<proteinExistence type="predicted"/>
<feature type="domain" description="EGF-like" evidence="9">
    <location>
        <begin position="1043"/>
        <end position="1081"/>
    </location>
</feature>
<dbReference type="GO" id="GO:0005886">
    <property type="term" value="C:plasma membrane"/>
    <property type="evidence" value="ECO:0007669"/>
    <property type="project" value="UniProtKB-ARBA"/>
</dbReference>
<organism evidence="10 11">
    <name type="scientific">Adineta ricciae</name>
    <name type="common">Rotifer</name>
    <dbReference type="NCBI Taxonomy" id="249248"/>
    <lineage>
        <taxon>Eukaryota</taxon>
        <taxon>Metazoa</taxon>
        <taxon>Spiralia</taxon>
        <taxon>Gnathifera</taxon>
        <taxon>Rotifera</taxon>
        <taxon>Eurotatoria</taxon>
        <taxon>Bdelloidea</taxon>
        <taxon>Adinetida</taxon>
        <taxon>Adinetidae</taxon>
        <taxon>Adineta</taxon>
    </lineage>
</organism>
<dbReference type="Pfam" id="PF00008">
    <property type="entry name" value="EGF"/>
    <property type="match status" value="13"/>
</dbReference>
<feature type="disulfide bond" evidence="6">
    <location>
        <begin position="1013"/>
        <end position="1030"/>
    </location>
</feature>
<evidence type="ECO:0000313" key="10">
    <source>
        <dbReference type="EMBL" id="CAF1250584.1"/>
    </source>
</evidence>
<feature type="domain" description="EGF-like" evidence="9">
    <location>
        <begin position="592"/>
        <end position="629"/>
    </location>
</feature>
<feature type="disulfide bond" evidence="6">
    <location>
        <begin position="248"/>
        <end position="257"/>
    </location>
</feature>
<feature type="domain" description="EGF-like" evidence="9">
    <location>
        <begin position="478"/>
        <end position="514"/>
    </location>
</feature>
<feature type="domain" description="EGF-like" evidence="9">
    <location>
        <begin position="781"/>
        <end position="819"/>
    </location>
</feature>
<keyword evidence="3" id="KW-0677">Repeat</keyword>
<feature type="disulfide bond" evidence="6">
    <location>
        <begin position="346"/>
        <end position="355"/>
    </location>
</feature>
<evidence type="ECO:0000256" key="1">
    <source>
        <dbReference type="ARBA" id="ARBA00022536"/>
    </source>
</evidence>
<dbReference type="FunFam" id="2.10.25.10:FF:000100">
    <property type="entry name" value="neurogenic locus notch homolog protein 3"/>
    <property type="match status" value="1"/>
</dbReference>
<feature type="domain" description="EGF-like" evidence="9">
    <location>
        <begin position="706"/>
        <end position="743"/>
    </location>
</feature>
<feature type="domain" description="EGF-like" evidence="9">
    <location>
        <begin position="820"/>
        <end position="857"/>
    </location>
</feature>
<dbReference type="GO" id="GO:0042063">
    <property type="term" value="P:gliogenesis"/>
    <property type="evidence" value="ECO:0007669"/>
    <property type="project" value="UniProtKB-ARBA"/>
</dbReference>
<dbReference type="PANTHER" id="PTHR24049">
    <property type="entry name" value="CRUMBS FAMILY MEMBER"/>
    <property type="match status" value="1"/>
</dbReference>
<feature type="domain" description="EGF-like" evidence="9">
    <location>
        <begin position="439"/>
        <end position="476"/>
    </location>
</feature>
<feature type="domain" description="EGF-like" evidence="9">
    <location>
        <begin position="630"/>
        <end position="666"/>
    </location>
</feature>
<feature type="domain" description="EGF-like" evidence="9">
    <location>
        <begin position="554"/>
        <end position="591"/>
    </location>
</feature>
<feature type="disulfide bond" evidence="6">
    <location>
        <begin position="419"/>
        <end position="428"/>
    </location>
</feature>
<evidence type="ECO:0000256" key="7">
    <source>
        <dbReference type="SAM" id="MobiDB-lite"/>
    </source>
</evidence>
<feature type="domain" description="EGF-like" evidence="9">
    <location>
        <begin position="319"/>
        <end position="356"/>
    </location>
</feature>
<evidence type="ECO:0000259" key="9">
    <source>
        <dbReference type="PROSITE" id="PS50026"/>
    </source>
</evidence>
<feature type="domain" description="EGF-like" evidence="9">
    <location>
        <begin position="515"/>
        <end position="552"/>
    </location>
</feature>
<feature type="domain" description="EGF-like" evidence="9">
    <location>
        <begin position="858"/>
        <end position="895"/>
    </location>
</feature>
<feature type="disulfide bond" evidence="6">
    <location>
        <begin position="542"/>
        <end position="551"/>
    </location>
</feature>
<feature type="disulfide bond" evidence="6">
    <location>
        <begin position="906"/>
        <end position="923"/>
    </location>
</feature>
<dbReference type="FunFam" id="2.10.25.10:FF:000185">
    <property type="entry name" value="basement membrane-specific heparan sulfate proteoglycan core protein-like"/>
    <property type="match status" value="2"/>
</dbReference>
<name>A0A815A6C4_ADIRI</name>
<feature type="disulfide bond" evidence="6">
    <location>
        <begin position="400"/>
        <end position="417"/>
    </location>
</feature>
<reference evidence="10" key="1">
    <citation type="submission" date="2021-02" db="EMBL/GenBank/DDBJ databases">
        <authorList>
            <person name="Nowell W R."/>
        </authorList>
    </citation>
    <scope>NUCLEOTIDE SEQUENCE</scope>
</reference>
<keyword evidence="5" id="KW-0325">Glycoprotein</keyword>
<evidence type="ECO:0000313" key="11">
    <source>
        <dbReference type="Proteomes" id="UP000663828"/>
    </source>
</evidence>
<keyword evidence="4 6" id="KW-1015">Disulfide bond</keyword>
<dbReference type="FunFam" id="2.10.25.10:FF:000321">
    <property type="entry name" value="Protein delta homolog 1"/>
    <property type="match status" value="1"/>
</dbReference>
<dbReference type="GO" id="GO:0000902">
    <property type="term" value="P:cell morphogenesis"/>
    <property type="evidence" value="ECO:0007669"/>
    <property type="project" value="UniProtKB-ARBA"/>
</dbReference>
<feature type="disulfide bond" evidence="6">
    <location>
        <begin position="809"/>
        <end position="818"/>
    </location>
</feature>
<dbReference type="GO" id="GO:0032991">
    <property type="term" value="C:protein-containing complex"/>
    <property type="evidence" value="ECO:0007669"/>
    <property type="project" value="TreeGrafter"/>
</dbReference>
<dbReference type="InterPro" id="IPR000152">
    <property type="entry name" value="EGF-type_Asp/Asn_hydroxyl_site"/>
</dbReference>